<dbReference type="Gene3D" id="2.60.210.10">
    <property type="entry name" value="Apoptosis, Tumor Necrosis Factor Receptor Associated Protein 2, Chain A"/>
    <property type="match status" value="1"/>
</dbReference>
<dbReference type="SUPFAM" id="SSF49599">
    <property type="entry name" value="TRAF domain-like"/>
    <property type="match status" value="1"/>
</dbReference>
<accession>A0AAV4WJ50</accession>
<dbReference type="InterPro" id="IPR008974">
    <property type="entry name" value="TRAF-like"/>
</dbReference>
<proteinExistence type="predicted"/>
<keyword evidence="2" id="KW-1185">Reference proteome</keyword>
<dbReference type="AlphaFoldDB" id="A0AAV4WJ50"/>
<gene>
    <name evidence="1" type="ORF">CDAR_539421</name>
</gene>
<organism evidence="1 2">
    <name type="scientific">Caerostris darwini</name>
    <dbReference type="NCBI Taxonomy" id="1538125"/>
    <lineage>
        <taxon>Eukaryota</taxon>
        <taxon>Metazoa</taxon>
        <taxon>Ecdysozoa</taxon>
        <taxon>Arthropoda</taxon>
        <taxon>Chelicerata</taxon>
        <taxon>Arachnida</taxon>
        <taxon>Araneae</taxon>
        <taxon>Araneomorphae</taxon>
        <taxon>Entelegynae</taxon>
        <taxon>Araneoidea</taxon>
        <taxon>Araneidae</taxon>
        <taxon>Caerostris</taxon>
    </lineage>
</organism>
<dbReference type="Proteomes" id="UP001054837">
    <property type="component" value="Unassembled WGS sequence"/>
</dbReference>
<reference evidence="1 2" key="1">
    <citation type="submission" date="2021-06" db="EMBL/GenBank/DDBJ databases">
        <title>Caerostris darwini draft genome.</title>
        <authorList>
            <person name="Kono N."/>
            <person name="Arakawa K."/>
        </authorList>
    </citation>
    <scope>NUCLEOTIDE SEQUENCE [LARGE SCALE GENOMIC DNA]</scope>
</reference>
<evidence type="ECO:0000313" key="1">
    <source>
        <dbReference type="EMBL" id="GIY82373.1"/>
    </source>
</evidence>
<dbReference type="EMBL" id="BPLQ01014719">
    <property type="protein sequence ID" value="GIY82373.1"/>
    <property type="molecule type" value="Genomic_DNA"/>
</dbReference>
<evidence type="ECO:0000313" key="2">
    <source>
        <dbReference type="Proteomes" id="UP001054837"/>
    </source>
</evidence>
<dbReference type="CDD" id="cd00121">
    <property type="entry name" value="MATH"/>
    <property type="match status" value="1"/>
</dbReference>
<comment type="caution">
    <text evidence="1">The sequence shown here is derived from an EMBL/GenBank/DDBJ whole genome shotgun (WGS) entry which is preliminary data.</text>
</comment>
<name>A0AAV4WJ50_9ARAC</name>
<protein>
    <submittedName>
        <fullName evidence="1">Uncharacterized protein</fullName>
    </submittedName>
</protein>
<dbReference type="InterPro" id="IPR002083">
    <property type="entry name" value="MATH/TRAF_dom"/>
</dbReference>
<sequence>MGLQTKWTLRLYPRNKDFVNVSLSRDDTDGPEFVQLQYSFELLSKKEVIKKVPSSCAQFRKRSCYTHHEFIKCDELFLYKRSEYLPSNILTVRCVLWNTEDENVKWKCFALSDIKITQRSFIWTIDGFSQFKLHHTNCITMRSTTKEILMTFTLFLTAGQNMEEIININVSSSNEDMKCLTFSIYFRGPKSEVLNLLIKKEIFSPFLKNGNSFQLPFSKTSIMQNPDEYLLNDILQLGCVIDFPTGCISSEIETILFTTVGSETKNEIIDQQLGPNMEEET</sequence>